<dbReference type="RefSeq" id="WP_179482401.1">
    <property type="nucleotide sequence ID" value="NZ_JACCFW010000001.1"/>
</dbReference>
<feature type="transmembrane region" description="Helical" evidence="1">
    <location>
        <begin position="289"/>
        <end position="308"/>
    </location>
</feature>
<gene>
    <name evidence="2" type="ORF">HNR15_002560</name>
</gene>
<proteinExistence type="predicted"/>
<feature type="transmembrane region" description="Helical" evidence="1">
    <location>
        <begin position="220"/>
        <end position="240"/>
    </location>
</feature>
<keyword evidence="1" id="KW-1133">Transmembrane helix</keyword>
<feature type="transmembrane region" description="Helical" evidence="1">
    <location>
        <begin position="25"/>
        <end position="43"/>
    </location>
</feature>
<feature type="transmembrane region" description="Helical" evidence="1">
    <location>
        <begin position="55"/>
        <end position="75"/>
    </location>
</feature>
<evidence type="ECO:0000256" key="1">
    <source>
        <dbReference type="SAM" id="Phobius"/>
    </source>
</evidence>
<name>A0A853DFY1_9MICO</name>
<organism evidence="2 3">
    <name type="scientific">Allobranchiibius huperziae</name>
    <dbReference type="NCBI Taxonomy" id="1874116"/>
    <lineage>
        <taxon>Bacteria</taxon>
        <taxon>Bacillati</taxon>
        <taxon>Actinomycetota</taxon>
        <taxon>Actinomycetes</taxon>
        <taxon>Micrococcales</taxon>
        <taxon>Dermacoccaceae</taxon>
        <taxon>Allobranchiibius</taxon>
    </lineage>
</organism>
<keyword evidence="3" id="KW-1185">Reference proteome</keyword>
<evidence type="ECO:0000313" key="3">
    <source>
        <dbReference type="Proteomes" id="UP000571817"/>
    </source>
</evidence>
<feature type="transmembrane region" description="Helical" evidence="1">
    <location>
        <begin position="194"/>
        <end position="214"/>
    </location>
</feature>
<keyword evidence="1" id="KW-0812">Transmembrane</keyword>
<dbReference type="AlphaFoldDB" id="A0A853DFY1"/>
<sequence length="340" mass="35779">MALLTVVFLFAWGGADSTLRVFGVLVLYALPVTALVALWWEDWPGAQLRPRWSGWADIAIVAVAGTALAALGQTIVQRFDIRALFIAQGTARHAAPFPVLLPLGAAIFTVFLQFTLVTEGWPLRSRGRLTGGTLALALTWVLGLALEQLFVATGLVAPVTFLAVLSWVSVFQVAGWVVLQGLALAKVQSRAQRLVLGNVATVVLGLLTHAILAGCYRDELFVGALGAALTTAGLVVGMLFEGWPTKHLQQRSAIFVAVLLMVALGVLSLAVFSAAAQGLGFTGSAATGWITYALNSAAAAIIIHVGIFRRWPLPPAPTEAPVAHQTTLPAPSASLGRLEP</sequence>
<feature type="transmembrane region" description="Helical" evidence="1">
    <location>
        <begin position="252"/>
        <end position="277"/>
    </location>
</feature>
<accession>A0A853DFY1</accession>
<dbReference type="EMBL" id="JACCFW010000001">
    <property type="protein sequence ID" value="NYJ75597.1"/>
    <property type="molecule type" value="Genomic_DNA"/>
</dbReference>
<feature type="transmembrane region" description="Helical" evidence="1">
    <location>
        <begin position="129"/>
        <end position="150"/>
    </location>
</feature>
<feature type="transmembrane region" description="Helical" evidence="1">
    <location>
        <begin position="95"/>
        <end position="117"/>
    </location>
</feature>
<feature type="transmembrane region" description="Helical" evidence="1">
    <location>
        <begin position="156"/>
        <end position="182"/>
    </location>
</feature>
<dbReference type="Proteomes" id="UP000571817">
    <property type="component" value="Unassembled WGS sequence"/>
</dbReference>
<comment type="caution">
    <text evidence="2">The sequence shown here is derived from an EMBL/GenBank/DDBJ whole genome shotgun (WGS) entry which is preliminary data.</text>
</comment>
<keyword evidence="1" id="KW-0472">Membrane</keyword>
<reference evidence="2 3" key="1">
    <citation type="submission" date="2020-07" db="EMBL/GenBank/DDBJ databases">
        <title>Sequencing the genomes of 1000 actinobacteria strains.</title>
        <authorList>
            <person name="Klenk H.-P."/>
        </authorList>
    </citation>
    <scope>NUCLEOTIDE SEQUENCE [LARGE SCALE GENOMIC DNA]</scope>
    <source>
        <strain evidence="2 3">DSM 29531</strain>
    </source>
</reference>
<evidence type="ECO:0000313" key="2">
    <source>
        <dbReference type="EMBL" id="NYJ75597.1"/>
    </source>
</evidence>
<protein>
    <submittedName>
        <fullName evidence="2">Uncharacterized protein</fullName>
    </submittedName>
</protein>